<name>A0A8I1W9K1_PLESH</name>
<evidence type="ECO:0000313" key="2">
    <source>
        <dbReference type="Proteomes" id="UP000664658"/>
    </source>
</evidence>
<accession>A0A8I1W9K1</accession>
<reference evidence="1" key="1">
    <citation type="submission" date="2021-03" db="EMBL/GenBank/DDBJ databases">
        <title>Plesiomonas shigelloides zfcc0051, isolated from zebrafish feces.</title>
        <authorList>
            <person name="Vanderhoek Z."/>
            <person name="Gaulke C."/>
        </authorList>
    </citation>
    <scope>NUCLEOTIDE SEQUENCE</scope>
    <source>
        <strain evidence="1">Zfcc0051</strain>
    </source>
</reference>
<evidence type="ECO:0008006" key="3">
    <source>
        <dbReference type="Google" id="ProtNLM"/>
    </source>
</evidence>
<dbReference type="RefSeq" id="WP_207542791.1">
    <property type="nucleotide sequence ID" value="NZ_JAFNAA010000040.1"/>
</dbReference>
<proteinExistence type="predicted"/>
<gene>
    <name evidence="1" type="ORF">J2R62_16870</name>
</gene>
<comment type="caution">
    <text evidence="1">The sequence shown here is derived from an EMBL/GenBank/DDBJ whole genome shotgun (WGS) entry which is preliminary data.</text>
</comment>
<sequence>MNQNSDSKAVFSLYRVADYLTTPSELAAYLKAAREEDDPELLTAAIEDIRQIEQGKTGSVDKPYCPQAKPTA</sequence>
<evidence type="ECO:0000313" key="1">
    <source>
        <dbReference type="EMBL" id="MBO1109848.1"/>
    </source>
</evidence>
<protein>
    <recommendedName>
        <fullName evidence="3">Addiction module antidote protein</fullName>
    </recommendedName>
</protein>
<dbReference type="EMBL" id="JAFNAA010000040">
    <property type="protein sequence ID" value="MBO1109848.1"/>
    <property type="molecule type" value="Genomic_DNA"/>
</dbReference>
<dbReference type="Proteomes" id="UP000664658">
    <property type="component" value="Unassembled WGS sequence"/>
</dbReference>
<dbReference type="AlphaFoldDB" id="A0A8I1W9K1"/>
<organism evidence="1 2">
    <name type="scientific">Plesiomonas shigelloides</name>
    <name type="common">Aeromonas shigelloides</name>
    <dbReference type="NCBI Taxonomy" id="703"/>
    <lineage>
        <taxon>Bacteria</taxon>
        <taxon>Pseudomonadati</taxon>
        <taxon>Pseudomonadota</taxon>
        <taxon>Gammaproteobacteria</taxon>
        <taxon>Enterobacterales</taxon>
        <taxon>Enterobacteriaceae</taxon>
        <taxon>Plesiomonas</taxon>
    </lineage>
</organism>